<sequence length="304" mass="33746">MNPSRSGRLGTSNTQRAPTQRDGGRQDQIARRPLLATGDEPLTLESVAQMLDDMYTWLARDQNIKITLPRSRTGDARSMGPQGSVVGRGMNATRSLMDQVDDDMFSVVSSSIVSEDTLDPNLPRRGTAQIAINGTRNQQQYRRGHVETFDMAPPVNETQVGNYNPNDLFDSIMRSRDARASVRDESRDQFNTDNEAGASDVDDRLSEDGRYEDAEGEDGDDEAGLREQLGQGNDAQAAEALKAMKKDLQKVYRKRYELKKMRASVTRLSCHADDDIALDTITGAIEKLQKDEATLVDLVAKTHH</sequence>
<reference evidence="2 3" key="1">
    <citation type="submission" date="2020-05" db="EMBL/GenBank/DDBJ databases">
        <title>Ceratocystis lukuohia genome.</title>
        <authorList>
            <person name="Harrington T.C."/>
            <person name="Kim K."/>
            <person name="Mayers C.G."/>
        </authorList>
    </citation>
    <scope>NUCLEOTIDE SEQUENCE [LARGE SCALE GENOMIC DNA]</scope>
    <source>
        <strain evidence="2 3">C4212</strain>
    </source>
</reference>
<feature type="compositionally biased region" description="Polar residues" evidence="1">
    <location>
        <begin position="1"/>
        <end position="18"/>
    </location>
</feature>
<proteinExistence type="predicted"/>
<accession>A0ABR4M9D2</accession>
<dbReference type="Proteomes" id="UP001610728">
    <property type="component" value="Unassembled WGS sequence"/>
</dbReference>
<gene>
    <name evidence="2" type="ORF">HOO65_090149</name>
</gene>
<keyword evidence="2" id="KW-0645">Protease</keyword>
<evidence type="ECO:0000256" key="1">
    <source>
        <dbReference type="SAM" id="MobiDB-lite"/>
    </source>
</evidence>
<keyword evidence="2" id="KW-0378">Hydrolase</keyword>
<evidence type="ECO:0000313" key="3">
    <source>
        <dbReference type="Proteomes" id="UP001610728"/>
    </source>
</evidence>
<dbReference type="EMBL" id="JABSNW010000009">
    <property type="protein sequence ID" value="KAL2884854.1"/>
    <property type="molecule type" value="Genomic_DNA"/>
</dbReference>
<feature type="compositionally biased region" description="Basic and acidic residues" evidence="1">
    <location>
        <begin position="179"/>
        <end position="190"/>
    </location>
</feature>
<protein>
    <submittedName>
        <fullName evidence="2">Copia protease</fullName>
    </submittedName>
</protein>
<evidence type="ECO:0000313" key="2">
    <source>
        <dbReference type="EMBL" id="KAL2884854.1"/>
    </source>
</evidence>
<dbReference type="GeneID" id="98121373"/>
<feature type="compositionally biased region" description="Basic and acidic residues" evidence="1">
    <location>
        <begin position="201"/>
        <end position="213"/>
    </location>
</feature>
<name>A0ABR4M9D2_9PEZI</name>
<dbReference type="GO" id="GO:0006508">
    <property type="term" value="P:proteolysis"/>
    <property type="evidence" value="ECO:0007669"/>
    <property type="project" value="UniProtKB-KW"/>
</dbReference>
<feature type="region of interest" description="Disordered" evidence="1">
    <location>
        <begin position="179"/>
        <end position="226"/>
    </location>
</feature>
<organism evidence="2 3">
    <name type="scientific">Ceratocystis lukuohia</name>
    <dbReference type="NCBI Taxonomy" id="2019550"/>
    <lineage>
        <taxon>Eukaryota</taxon>
        <taxon>Fungi</taxon>
        <taxon>Dikarya</taxon>
        <taxon>Ascomycota</taxon>
        <taxon>Pezizomycotina</taxon>
        <taxon>Sordariomycetes</taxon>
        <taxon>Hypocreomycetidae</taxon>
        <taxon>Microascales</taxon>
        <taxon>Ceratocystidaceae</taxon>
        <taxon>Ceratocystis</taxon>
    </lineage>
</organism>
<feature type="region of interest" description="Disordered" evidence="1">
    <location>
        <begin position="1"/>
        <end position="37"/>
    </location>
</feature>
<keyword evidence="3" id="KW-1185">Reference proteome</keyword>
<dbReference type="GO" id="GO:0008233">
    <property type="term" value="F:peptidase activity"/>
    <property type="evidence" value="ECO:0007669"/>
    <property type="project" value="UniProtKB-KW"/>
</dbReference>
<dbReference type="RefSeq" id="XP_070856035.1">
    <property type="nucleotide sequence ID" value="XM_071004558.1"/>
</dbReference>
<comment type="caution">
    <text evidence="2">The sequence shown here is derived from an EMBL/GenBank/DDBJ whole genome shotgun (WGS) entry which is preliminary data.</text>
</comment>